<sequence length="93" mass="10315">MFGTKTLFICGAMLGVVACETQMPVEVIDTPKECAAASYQHLLWQPQSFLDGVTLPKNTRVIGPDMAVTMDYRSDRMNITIGKLGRIERIYCG</sequence>
<dbReference type="InterPro" id="IPR021719">
    <property type="entry name" value="Prot_inh_I78"/>
</dbReference>
<dbReference type="AlphaFoldDB" id="A0A2G5KC95"/>
<dbReference type="EMBL" id="MDGM01000003">
    <property type="protein sequence ID" value="PIB26662.1"/>
    <property type="molecule type" value="Genomic_DNA"/>
</dbReference>
<evidence type="ECO:0008006" key="3">
    <source>
        <dbReference type="Google" id="ProtNLM"/>
    </source>
</evidence>
<dbReference type="OrthoDB" id="8724542at2"/>
<evidence type="ECO:0000313" key="2">
    <source>
        <dbReference type="Proteomes" id="UP000231516"/>
    </source>
</evidence>
<evidence type="ECO:0000313" key="1">
    <source>
        <dbReference type="EMBL" id="PIB26662.1"/>
    </source>
</evidence>
<keyword evidence="2" id="KW-1185">Reference proteome</keyword>
<name>A0A2G5KC95_9RHOB</name>
<gene>
    <name evidence="1" type="ORF">BFP76_12300</name>
</gene>
<dbReference type="Pfam" id="PF11720">
    <property type="entry name" value="Inhibitor_I78"/>
    <property type="match status" value="1"/>
</dbReference>
<dbReference type="PROSITE" id="PS51257">
    <property type="entry name" value="PROKAR_LIPOPROTEIN"/>
    <property type="match status" value="1"/>
</dbReference>
<proteinExistence type="predicted"/>
<reference evidence="1 2" key="1">
    <citation type="submission" date="2016-08" db="EMBL/GenBank/DDBJ databases">
        <title>Draft genome of Amylibacter sp. strain 4G11.</title>
        <authorList>
            <person name="Wong S.-K."/>
            <person name="Hamasaki K."/>
            <person name="Yoshizawa S."/>
        </authorList>
    </citation>
    <scope>NUCLEOTIDE SEQUENCE [LARGE SCALE GENOMIC DNA]</scope>
    <source>
        <strain evidence="1 2">4G11</strain>
    </source>
</reference>
<dbReference type="Gene3D" id="3.30.10.10">
    <property type="entry name" value="Trypsin Inhibitor V, subunit A"/>
    <property type="match status" value="1"/>
</dbReference>
<accession>A0A2G5KC95</accession>
<organism evidence="1 2">
    <name type="scientific">Paramylibacter kogurei</name>
    <dbReference type="NCBI Taxonomy" id="1889778"/>
    <lineage>
        <taxon>Bacteria</taxon>
        <taxon>Pseudomonadati</taxon>
        <taxon>Pseudomonadota</taxon>
        <taxon>Alphaproteobacteria</taxon>
        <taxon>Rhodobacterales</taxon>
        <taxon>Paracoccaceae</taxon>
        <taxon>Paramylibacter</taxon>
    </lineage>
</organism>
<dbReference type="RefSeq" id="WP_099591491.1">
    <property type="nucleotide sequence ID" value="NZ_MDGM01000003.1"/>
</dbReference>
<dbReference type="Proteomes" id="UP000231516">
    <property type="component" value="Unassembled WGS sequence"/>
</dbReference>
<comment type="caution">
    <text evidence="1">The sequence shown here is derived from an EMBL/GenBank/DDBJ whole genome shotgun (WGS) entry which is preliminary data.</text>
</comment>
<protein>
    <recommendedName>
        <fullName evidence="3">Peptidase inhibitor I78 family protein</fullName>
    </recommendedName>
</protein>